<feature type="chain" id="PRO_5044798954" description="Bacterial bifunctional deaminase-reductase C-terminal domain-containing protein" evidence="5">
    <location>
        <begin position="26"/>
        <end position="316"/>
    </location>
</feature>
<dbReference type="PANTHER" id="PTHR38011">
    <property type="entry name" value="DIHYDROFOLATE REDUCTASE FAMILY PROTEIN (AFU_ORTHOLOGUE AFUA_8G06820)"/>
    <property type="match status" value="1"/>
</dbReference>
<comment type="pathway">
    <text evidence="1">Cofactor biosynthesis; riboflavin biosynthesis.</text>
</comment>
<sequence length="316" mass="34731">MKRSRSFITHSVTLILLSWKTSLLAFTPNPSCNSHHPHPHLTIHQTSPENGHSPNQASTPLFSTANHPPTNHTTPPKVTGVTLKMAFDSSPTWGVAESTPTSQRFTSPQSLDMVHRLRRESCAVLVGRATVERDDCSLTVRRVEMEGGRVQPVRVVLDPELKLIGREFVVLTDGLPTLVYHAVGECTAESEDGKTREQVSDSVTLVEMKKHPDNQQCALSPLEILRDLSSRGLHHIMVEGGPATARLFLNAKLVDRAILVRAPIQFALPVPAGFDEETLKEAGLTMIGTSMMGGDKVEYWTKAGTEWPASELSLWP</sequence>
<dbReference type="Proteomes" id="UP001516023">
    <property type="component" value="Unassembled WGS sequence"/>
</dbReference>
<protein>
    <recommendedName>
        <fullName evidence="6">Bacterial bifunctional deaminase-reductase C-terminal domain-containing protein</fullName>
    </recommendedName>
</protein>
<dbReference type="EMBL" id="JABMIG020000102">
    <property type="protein sequence ID" value="KAL3792420.1"/>
    <property type="molecule type" value="Genomic_DNA"/>
</dbReference>
<feature type="domain" description="Bacterial bifunctional deaminase-reductase C-terminal" evidence="6">
    <location>
        <begin position="96"/>
        <end position="264"/>
    </location>
</feature>
<keyword evidence="3" id="KW-0560">Oxidoreductase</keyword>
<keyword evidence="8" id="KW-1185">Reference proteome</keyword>
<dbReference type="InterPro" id="IPR024072">
    <property type="entry name" value="DHFR-like_dom_sf"/>
</dbReference>
<comment type="caution">
    <text evidence="7">The sequence shown here is derived from an EMBL/GenBank/DDBJ whole genome shotgun (WGS) entry which is preliminary data.</text>
</comment>
<evidence type="ECO:0000313" key="8">
    <source>
        <dbReference type="Proteomes" id="UP001516023"/>
    </source>
</evidence>
<evidence type="ECO:0000256" key="4">
    <source>
        <dbReference type="SAM" id="MobiDB-lite"/>
    </source>
</evidence>
<reference evidence="7 8" key="1">
    <citation type="journal article" date="2020" name="G3 (Bethesda)">
        <title>Improved Reference Genome for Cyclotella cryptica CCMP332, a Model for Cell Wall Morphogenesis, Salinity Adaptation, and Lipid Production in Diatoms (Bacillariophyta).</title>
        <authorList>
            <person name="Roberts W.R."/>
            <person name="Downey K.M."/>
            <person name="Ruck E.C."/>
            <person name="Traller J.C."/>
            <person name="Alverson A.J."/>
        </authorList>
    </citation>
    <scope>NUCLEOTIDE SEQUENCE [LARGE SCALE GENOMIC DNA]</scope>
    <source>
        <strain evidence="7 8">CCMP332</strain>
    </source>
</reference>
<keyword evidence="5" id="KW-0732">Signal</keyword>
<evidence type="ECO:0000256" key="1">
    <source>
        <dbReference type="ARBA" id="ARBA00005104"/>
    </source>
</evidence>
<evidence type="ECO:0000256" key="3">
    <source>
        <dbReference type="ARBA" id="ARBA00023002"/>
    </source>
</evidence>
<feature type="region of interest" description="Disordered" evidence="4">
    <location>
        <begin position="35"/>
        <end position="78"/>
    </location>
</feature>
<dbReference type="AlphaFoldDB" id="A0ABD3Q2C0"/>
<proteinExistence type="predicted"/>
<evidence type="ECO:0000256" key="5">
    <source>
        <dbReference type="SAM" id="SignalP"/>
    </source>
</evidence>
<dbReference type="SUPFAM" id="SSF53597">
    <property type="entry name" value="Dihydrofolate reductase-like"/>
    <property type="match status" value="1"/>
</dbReference>
<gene>
    <name evidence="7" type="ORF">HJC23_001538</name>
</gene>
<dbReference type="InterPro" id="IPR002734">
    <property type="entry name" value="RibDG_C"/>
</dbReference>
<evidence type="ECO:0000256" key="2">
    <source>
        <dbReference type="ARBA" id="ARBA00022857"/>
    </source>
</evidence>
<dbReference type="Pfam" id="PF01872">
    <property type="entry name" value="RibD_C"/>
    <property type="match status" value="1"/>
</dbReference>
<dbReference type="Gene3D" id="3.40.430.10">
    <property type="entry name" value="Dihydrofolate Reductase, subunit A"/>
    <property type="match status" value="1"/>
</dbReference>
<accession>A0ABD3Q2C0</accession>
<organism evidence="7 8">
    <name type="scientific">Cyclotella cryptica</name>
    <dbReference type="NCBI Taxonomy" id="29204"/>
    <lineage>
        <taxon>Eukaryota</taxon>
        <taxon>Sar</taxon>
        <taxon>Stramenopiles</taxon>
        <taxon>Ochrophyta</taxon>
        <taxon>Bacillariophyta</taxon>
        <taxon>Coscinodiscophyceae</taxon>
        <taxon>Thalassiosirophycidae</taxon>
        <taxon>Stephanodiscales</taxon>
        <taxon>Stephanodiscaceae</taxon>
        <taxon>Cyclotella</taxon>
    </lineage>
</organism>
<evidence type="ECO:0000313" key="7">
    <source>
        <dbReference type="EMBL" id="KAL3792420.1"/>
    </source>
</evidence>
<feature type="compositionally biased region" description="Low complexity" evidence="4">
    <location>
        <begin position="64"/>
        <end position="76"/>
    </location>
</feature>
<feature type="signal peptide" evidence="5">
    <location>
        <begin position="1"/>
        <end position="25"/>
    </location>
</feature>
<keyword evidence="2" id="KW-0521">NADP</keyword>
<dbReference type="PANTHER" id="PTHR38011:SF7">
    <property type="entry name" value="2,5-DIAMINO-6-RIBOSYLAMINO-4(3H)-PYRIMIDINONE 5'-PHOSPHATE REDUCTASE"/>
    <property type="match status" value="1"/>
</dbReference>
<dbReference type="GO" id="GO:0016491">
    <property type="term" value="F:oxidoreductase activity"/>
    <property type="evidence" value="ECO:0007669"/>
    <property type="project" value="UniProtKB-KW"/>
</dbReference>
<name>A0ABD3Q2C0_9STRA</name>
<feature type="compositionally biased region" description="Polar residues" evidence="4">
    <location>
        <begin position="43"/>
        <end position="63"/>
    </location>
</feature>
<evidence type="ECO:0000259" key="6">
    <source>
        <dbReference type="Pfam" id="PF01872"/>
    </source>
</evidence>
<dbReference type="InterPro" id="IPR050765">
    <property type="entry name" value="Riboflavin_Biosynth_HTPR"/>
</dbReference>